<feature type="region of interest" description="Disordered" evidence="1">
    <location>
        <begin position="209"/>
        <end position="230"/>
    </location>
</feature>
<sequence length="250" mass="25787">MKPIILGFQIPSLRGACEQNSRRSSEASAAAQTLAVPYPIGKSTLQITGIHVRLQPVHASAGKPALKQPRTEGVSSCSALDGVVAAADVVVHAHVRGELSRSPQSYIVAIIPLRFDGFGASLSSTASTSSSAAATAHAGAAALLSTPYDKRVLNAQAREARRGVAAPVFASAFARIDLRTQMERVQLSFTVVPCGRTLGIRAAANGAAHVHTGKRRHGEAGGASDGESKPAVPQDFVLDVTVLGTVSAIL</sequence>
<dbReference type="AlphaFoldDB" id="A0A836LJW8"/>
<evidence type="ECO:0000256" key="1">
    <source>
        <dbReference type="SAM" id="MobiDB-lite"/>
    </source>
</evidence>
<dbReference type="EMBL" id="JAFJZO010000007">
    <property type="protein sequence ID" value="KAG5510926.1"/>
    <property type="molecule type" value="Genomic_DNA"/>
</dbReference>
<comment type="caution">
    <text evidence="2">The sequence shown here is derived from an EMBL/GenBank/DDBJ whole genome shotgun (WGS) entry which is preliminary data.</text>
</comment>
<reference evidence="2 3" key="1">
    <citation type="submission" date="2021-02" db="EMBL/GenBank/DDBJ databases">
        <title>Porcisia hertigi Genome sequencing and assembly.</title>
        <authorList>
            <person name="Almutairi H."/>
            <person name="Gatherer D."/>
        </authorList>
    </citation>
    <scope>NUCLEOTIDE SEQUENCE [LARGE SCALE GENOMIC DNA]</scope>
    <source>
        <strain evidence="2 3">C119</strain>
    </source>
</reference>
<keyword evidence="3" id="KW-1185">Reference proteome</keyword>
<dbReference type="GeneID" id="94292454"/>
<evidence type="ECO:0000313" key="3">
    <source>
        <dbReference type="Proteomes" id="UP000674318"/>
    </source>
</evidence>
<protein>
    <submittedName>
        <fullName evidence="2">Uncharacterized protein</fullName>
    </submittedName>
</protein>
<dbReference type="Proteomes" id="UP000674318">
    <property type="component" value="Unassembled WGS sequence"/>
</dbReference>
<evidence type="ECO:0000313" key="2">
    <source>
        <dbReference type="EMBL" id="KAG5510926.1"/>
    </source>
</evidence>
<dbReference type="OrthoDB" id="266875at2759"/>
<dbReference type="KEGG" id="phet:94292454"/>
<organism evidence="2 3">
    <name type="scientific">Porcisia hertigi</name>
    <dbReference type="NCBI Taxonomy" id="2761500"/>
    <lineage>
        <taxon>Eukaryota</taxon>
        <taxon>Discoba</taxon>
        <taxon>Euglenozoa</taxon>
        <taxon>Kinetoplastea</taxon>
        <taxon>Metakinetoplastina</taxon>
        <taxon>Trypanosomatida</taxon>
        <taxon>Trypanosomatidae</taxon>
        <taxon>Leishmaniinae</taxon>
        <taxon>Porcisia</taxon>
    </lineage>
</organism>
<gene>
    <name evidence="2" type="ORF">JKF63_06427</name>
</gene>
<accession>A0A836LJW8</accession>
<name>A0A836LJW8_9TRYP</name>
<dbReference type="RefSeq" id="XP_067759398.1">
    <property type="nucleotide sequence ID" value="XM_067902377.1"/>
</dbReference>
<proteinExistence type="predicted"/>